<name>A0A2G5EQI0_AQUCA</name>
<dbReference type="InterPro" id="IPR050232">
    <property type="entry name" value="FBL13/AtMIF1-like"/>
</dbReference>
<reference evidence="2 3" key="1">
    <citation type="submission" date="2017-09" db="EMBL/GenBank/DDBJ databases">
        <title>WGS assembly of Aquilegia coerulea Goldsmith.</title>
        <authorList>
            <person name="Hodges S."/>
            <person name="Kramer E."/>
            <person name="Nordborg M."/>
            <person name="Tomkins J."/>
            <person name="Borevitz J."/>
            <person name="Derieg N."/>
            <person name="Yan J."/>
            <person name="Mihaltcheva S."/>
            <person name="Hayes R.D."/>
            <person name="Rokhsar D."/>
        </authorList>
    </citation>
    <scope>NUCLEOTIDE SEQUENCE [LARGE SCALE GENOMIC DNA]</scope>
    <source>
        <strain evidence="3">cv. Goldsmith</strain>
    </source>
</reference>
<feature type="non-terminal residue" evidence="2">
    <location>
        <position position="1"/>
    </location>
</feature>
<dbReference type="OrthoDB" id="612216at2759"/>
<dbReference type="EMBL" id="KZ305022">
    <property type="protein sequence ID" value="PIA57989.1"/>
    <property type="molecule type" value="Genomic_DNA"/>
</dbReference>
<keyword evidence="3" id="KW-1185">Reference proteome</keyword>
<proteinExistence type="predicted"/>
<dbReference type="PANTHER" id="PTHR31900">
    <property type="entry name" value="F-BOX/RNI SUPERFAMILY PROTEIN-RELATED"/>
    <property type="match status" value="1"/>
</dbReference>
<sequence>LKHLEIRGRCYTDFIISAPRLIKFYWNKMMHSKYSIENQSTLEIVNLDVDIPIANGLPAFEEGNGNRMIKCLKGLHNVKHLGLSAPLLEAITQRPPELENCATPFSNLRYLCLETWLTKGCFQSIMFLLEKSLNVETLVLRISPDLGHILDLVKQGQVETSLKLKLNNLRFVEFRGVVGCLDELEYLKVLLNNAVTLKKMAIIMTTRKWSVLYKKRLSSFNEEVLALPRASSDVTISFS</sequence>
<evidence type="ECO:0000259" key="1">
    <source>
        <dbReference type="Pfam" id="PF08387"/>
    </source>
</evidence>
<feature type="domain" description="FBD" evidence="1">
    <location>
        <begin position="166"/>
        <end position="202"/>
    </location>
</feature>
<organism evidence="2 3">
    <name type="scientific">Aquilegia coerulea</name>
    <name type="common">Rocky mountain columbine</name>
    <dbReference type="NCBI Taxonomy" id="218851"/>
    <lineage>
        <taxon>Eukaryota</taxon>
        <taxon>Viridiplantae</taxon>
        <taxon>Streptophyta</taxon>
        <taxon>Embryophyta</taxon>
        <taxon>Tracheophyta</taxon>
        <taxon>Spermatophyta</taxon>
        <taxon>Magnoliopsida</taxon>
        <taxon>Ranunculales</taxon>
        <taxon>Ranunculaceae</taxon>
        <taxon>Thalictroideae</taxon>
        <taxon>Aquilegia</taxon>
    </lineage>
</organism>
<evidence type="ECO:0000313" key="3">
    <source>
        <dbReference type="Proteomes" id="UP000230069"/>
    </source>
</evidence>
<dbReference type="AlphaFoldDB" id="A0A2G5EQI0"/>
<dbReference type="InterPro" id="IPR006566">
    <property type="entry name" value="FBD"/>
</dbReference>
<evidence type="ECO:0000313" key="2">
    <source>
        <dbReference type="EMBL" id="PIA57989.1"/>
    </source>
</evidence>
<accession>A0A2G5EQI0</accession>
<dbReference type="Pfam" id="PF08387">
    <property type="entry name" value="FBD"/>
    <property type="match status" value="1"/>
</dbReference>
<gene>
    <name evidence="2" type="ORF">AQUCO_00500133v1</name>
</gene>
<protein>
    <recommendedName>
        <fullName evidence="1">FBD domain-containing protein</fullName>
    </recommendedName>
</protein>
<dbReference type="Proteomes" id="UP000230069">
    <property type="component" value="Unassembled WGS sequence"/>
</dbReference>
<dbReference type="PANTHER" id="PTHR31900:SF30">
    <property type="entry name" value="SUPERFAMILY PROTEIN, PUTATIVE-RELATED"/>
    <property type="match status" value="1"/>
</dbReference>